<evidence type="ECO:0000313" key="7">
    <source>
        <dbReference type="EMBL" id="QFU75561.1"/>
    </source>
</evidence>
<dbReference type="PANTHER" id="PTHR30468">
    <property type="entry name" value="ALPHA-KETOGLUTARATE-DEPENDENT SULFONATE DIOXYGENASE"/>
    <property type="match status" value="1"/>
</dbReference>
<name>A0A5P9NID4_9GAMM</name>
<dbReference type="InterPro" id="IPR003819">
    <property type="entry name" value="TauD/TfdA-like"/>
</dbReference>
<proteinExistence type="inferred from homology"/>
<dbReference type="OrthoDB" id="581608at2"/>
<dbReference type="SUPFAM" id="SSF51197">
    <property type="entry name" value="Clavaminate synthase-like"/>
    <property type="match status" value="1"/>
</dbReference>
<keyword evidence="3 7" id="KW-0223">Dioxygenase</keyword>
<reference evidence="7 8" key="1">
    <citation type="submission" date="2019-02" db="EMBL/GenBank/DDBJ databases">
        <authorList>
            <person name="Li S.-H."/>
        </authorList>
    </citation>
    <scope>NUCLEOTIDE SEQUENCE [LARGE SCALE GENOMIC DNA]</scope>
    <source>
        <strain evidence="7 8">IMCC14385</strain>
    </source>
</reference>
<evidence type="ECO:0000313" key="8">
    <source>
        <dbReference type="Proteomes" id="UP000326287"/>
    </source>
</evidence>
<evidence type="ECO:0000256" key="2">
    <source>
        <dbReference type="ARBA" id="ARBA00022723"/>
    </source>
</evidence>
<dbReference type="Proteomes" id="UP000326287">
    <property type="component" value="Chromosome"/>
</dbReference>
<dbReference type="Gene3D" id="3.60.130.10">
    <property type="entry name" value="Clavaminate synthase-like"/>
    <property type="match status" value="1"/>
</dbReference>
<evidence type="ECO:0000256" key="3">
    <source>
        <dbReference type="ARBA" id="ARBA00022964"/>
    </source>
</evidence>
<comment type="similarity">
    <text evidence="1">Belongs to the TfdA dioxygenase family.</text>
</comment>
<keyword evidence="5" id="KW-0408">Iron</keyword>
<dbReference type="RefSeq" id="WP_152661668.1">
    <property type="nucleotide sequence ID" value="NZ_CP036422.1"/>
</dbReference>
<organism evidence="7 8">
    <name type="scientific">Halioglobus maricola</name>
    <dbReference type="NCBI Taxonomy" id="2601894"/>
    <lineage>
        <taxon>Bacteria</taxon>
        <taxon>Pseudomonadati</taxon>
        <taxon>Pseudomonadota</taxon>
        <taxon>Gammaproteobacteria</taxon>
        <taxon>Cellvibrionales</taxon>
        <taxon>Halieaceae</taxon>
        <taxon>Halioglobus</taxon>
    </lineage>
</organism>
<feature type="domain" description="TauD/TfdA-like" evidence="6">
    <location>
        <begin position="8"/>
        <end position="277"/>
    </location>
</feature>
<dbReference type="AlphaFoldDB" id="A0A5P9NID4"/>
<evidence type="ECO:0000256" key="4">
    <source>
        <dbReference type="ARBA" id="ARBA00023002"/>
    </source>
</evidence>
<dbReference type="GO" id="GO:0046872">
    <property type="term" value="F:metal ion binding"/>
    <property type="evidence" value="ECO:0007669"/>
    <property type="project" value="UniProtKB-KW"/>
</dbReference>
<dbReference type="InterPro" id="IPR051323">
    <property type="entry name" value="AtsK-like"/>
</dbReference>
<accession>A0A5P9NID4</accession>
<keyword evidence="4" id="KW-0560">Oxidoreductase</keyword>
<evidence type="ECO:0000256" key="5">
    <source>
        <dbReference type="ARBA" id="ARBA00023004"/>
    </source>
</evidence>
<evidence type="ECO:0000256" key="1">
    <source>
        <dbReference type="ARBA" id="ARBA00005896"/>
    </source>
</evidence>
<dbReference type="InterPro" id="IPR042098">
    <property type="entry name" value="TauD-like_sf"/>
</dbReference>
<keyword evidence="8" id="KW-1185">Reference proteome</keyword>
<dbReference type="GO" id="GO:0006790">
    <property type="term" value="P:sulfur compound metabolic process"/>
    <property type="evidence" value="ECO:0007669"/>
    <property type="project" value="TreeGrafter"/>
</dbReference>
<dbReference type="KEGG" id="halc:EY643_07810"/>
<gene>
    <name evidence="7" type="ORF">EY643_07810</name>
</gene>
<sequence>MTNTLSIKSSGQACGATVTGVDLSRPLDAECVADLRQAWLHYHVLSFPGQKLTSDDFEHFALNFGHFGNDTFFRPIAGRKHIAAVKREADETGPIFAEVFHSDWSFQKDPPAATLLYSLDIPPIGGDTLFANQQLALEKMPSELRAKLEGLTAIHSAEFGYSPTGIYADPKSQGSMAIEISDEAYERQPHPLFLEHPETGIPAIFSGVFSYIVGFEGMSDEDAMPLLVELSEWQKREEFIYRHQWEPDMLVMWDNRSVLHCATGGYEGHRRELHRITINS</sequence>
<keyword evidence="2" id="KW-0479">Metal-binding</keyword>
<dbReference type="GO" id="GO:0005737">
    <property type="term" value="C:cytoplasm"/>
    <property type="evidence" value="ECO:0007669"/>
    <property type="project" value="TreeGrafter"/>
</dbReference>
<dbReference type="GO" id="GO:0000908">
    <property type="term" value="F:taurine dioxygenase activity"/>
    <property type="evidence" value="ECO:0007669"/>
    <property type="project" value="TreeGrafter"/>
</dbReference>
<dbReference type="PANTHER" id="PTHR30468:SF1">
    <property type="entry name" value="ALPHA-KETOGLUTARATE-DEPENDENT SULFONATE DIOXYGENASE"/>
    <property type="match status" value="1"/>
</dbReference>
<dbReference type="EMBL" id="CP036422">
    <property type="protein sequence ID" value="QFU75561.1"/>
    <property type="molecule type" value="Genomic_DNA"/>
</dbReference>
<evidence type="ECO:0000259" key="6">
    <source>
        <dbReference type="Pfam" id="PF02668"/>
    </source>
</evidence>
<dbReference type="Pfam" id="PF02668">
    <property type="entry name" value="TauD"/>
    <property type="match status" value="1"/>
</dbReference>
<protein>
    <submittedName>
        <fullName evidence="7">TauD/TfdA family dioxygenase</fullName>
    </submittedName>
</protein>